<dbReference type="EMBL" id="CAJVPY010013950">
    <property type="protein sequence ID" value="CAG8743720.1"/>
    <property type="molecule type" value="Genomic_DNA"/>
</dbReference>
<dbReference type="Proteomes" id="UP000789405">
    <property type="component" value="Unassembled WGS sequence"/>
</dbReference>
<proteinExistence type="predicted"/>
<gene>
    <name evidence="2" type="ORF">DERYTH_LOCUS16236</name>
</gene>
<evidence type="ECO:0000313" key="3">
    <source>
        <dbReference type="Proteomes" id="UP000789405"/>
    </source>
</evidence>
<keyword evidence="3" id="KW-1185">Reference proteome</keyword>
<evidence type="ECO:0000313" key="2">
    <source>
        <dbReference type="EMBL" id="CAG8743720.1"/>
    </source>
</evidence>
<protein>
    <submittedName>
        <fullName evidence="2">25261_t:CDS:1</fullName>
    </submittedName>
</protein>
<feature type="compositionally biased region" description="Basic and acidic residues" evidence="1">
    <location>
        <begin position="183"/>
        <end position="196"/>
    </location>
</feature>
<name>A0A9N9IP28_9GLOM</name>
<dbReference type="OrthoDB" id="10653840at2759"/>
<feature type="region of interest" description="Disordered" evidence="1">
    <location>
        <begin position="104"/>
        <end position="209"/>
    </location>
</feature>
<feature type="region of interest" description="Disordered" evidence="1">
    <location>
        <begin position="61"/>
        <end position="81"/>
    </location>
</feature>
<evidence type="ECO:0000256" key="1">
    <source>
        <dbReference type="SAM" id="MobiDB-lite"/>
    </source>
</evidence>
<comment type="caution">
    <text evidence="2">The sequence shown here is derived from an EMBL/GenBank/DDBJ whole genome shotgun (WGS) entry which is preliminary data.</text>
</comment>
<reference evidence="2" key="1">
    <citation type="submission" date="2021-06" db="EMBL/GenBank/DDBJ databases">
        <authorList>
            <person name="Kallberg Y."/>
            <person name="Tangrot J."/>
            <person name="Rosling A."/>
        </authorList>
    </citation>
    <scope>NUCLEOTIDE SEQUENCE</scope>
    <source>
        <strain evidence="2">MA453B</strain>
    </source>
</reference>
<feature type="region of interest" description="Disordered" evidence="1">
    <location>
        <begin position="1"/>
        <end position="42"/>
    </location>
</feature>
<feature type="compositionally biased region" description="Basic and acidic residues" evidence="1">
    <location>
        <begin position="126"/>
        <end position="142"/>
    </location>
</feature>
<feature type="compositionally biased region" description="Polar residues" evidence="1">
    <location>
        <begin position="26"/>
        <end position="42"/>
    </location>
</feature>
<organism evidence="2 3">
    <name type="scientific">Dentiscutata erythropus</name>
    <dbReference type="NCBI Taxonomy" id="1348616"/>
    <lineage>
        <taxon>Eukaryota</taxon>
        <taxon>Fungi</taxon>
        <taxon>Fungi incertae sedis</taxon>
        <taxon>Mucoromycota</taxon>
        <taxon>Glomeromycotina</taxon>
        <taxon>Glomeromycetes</taxon>
        <taxon>Diversisporales</taxon>
        <taxon>Gigasporaceae</taxon>
        <taxon>Dentiscutata</taxon>
    </lineage>
</organism>
<dbReference type="AlphaFoldDB" id="A0A9N9IP28"/>
<feature type="compositionally biased region" description="Basic and acidic residues" evidence="1">
    <location>
        <begin position="1"/>
        <end position="25"/>
    </location>
</feature>
<sequence length="209" mass="23807">AAQTEEEIKNQEANDIDKRPRKEHQLNAQQTQVTTENHVNQKNVTQGYNKEYASHMTNIQVDESVGQTNDKQDKTLPDPAQHYTNISKLNARQLLREAKLQKKELTAHKTPTSELEFSPDNLYTKKTLDTKEEDISKIKESDTPMPDALSTELSLRHEGPSVIDDKEQETPFIVVSHKKPKNKNKEKSTKGDENPLHPEQNQKALGDTC</sequence>
<accession>A0A9N9IP28</accession>
<feature type="compositionally biased region" description="Basic and acidic residues" evidence="1">
    <location>
        <begin position="154"/>
        <end position="169"/>
    </location>
</feature>
<feature type="non-terminal residue" evidence="2">
    <location>
        <position position="1"/>
    </location>
</feature>